<name>A0ABX1XWG5_9BACL</name>
<comment type="similarity">
    <text evidence="9">Belongs to the peroxiredoxin family. BCP/PrxQ subfamily.</text>
</comment>
<feature type="domain" description="Thioredoxin" evidence="12">
    <location>
        <begin position="39"/>
        <end position="185"/>
    </location>
</feature>
<dbReference type="PANTHER" id="PTHR42801">
    <property type="entry name" value="THIOREDOXIN-DEPENDENT PEROXIDE REDUCTASE"/>
    <property type="match status" value="1"/>
</dbReference>
<evidence type="ECO:0000256" key="7">
    <source>
        <dbReference type="ARBA" id="ARBA00023284"/>
    </source>
</evidence>
<dbReference type="Gene3D" id="3.40.30.10">
    <property type="entry name" value="Glutaredoxin"/>
    <property type="match status" value="1"/>
</dbReference>
<evidence type="ECO:0000313" key="14">
    <source>
        <dbReference type="Proteomes" id="UP000616779"/>
    </source>
</evidence>
<dbReference type="EC" id="1.11.1.24" evidence="2"/>
<dbReference type="InterPro" id="IPR000866">
    <property type="entry name" value="AhpC/TSA"/>
</dbReference>
<keyword evidence="4" id="KW-0049">Antioxidant</keyword>
<dbReference type="InterPro" id="IPR013766">
    <property type="entry name" value="Thioredoxin_domain"/>
</dbReference>
<protein>
    <recommendedName>
        <fullName evidence="2">thioredoxin-dependent peroxiredoxin</fullName>
        <ecNumber evidence="2">1.11.1.24</ecNumber>
    </recommendedName>
    <alternativeName>
        <fullName evidence="10">Bacterioferritin comigratory protein</fullName>
    </alternativeName>
    <alternativeName>
        <fullName evidence="8">Thioredoxin peroxidase</fullName>
    </alternativeName>
</protein>
<dbReference type="EMBL" id="WHOA01000097">
    <property type="protein sequence ID" value="NOU72624.1"/>
    <property type="molecule type" value="Genomic_DNA"/>
</dbReference>
<keyword evidence="5" id="KW-0560">Oxidoreductase</keyword>
<dbReference type="Proteomes" id="UP000616779">
    <property type="component" value="Unassembled WGS sequence"/>
</dbReference>
<organism evidence="13 14">
    <name type="scientific">Paenibacillus phytorum</name>
    <dbReference type="NCBI Taxonomy" id="2654977"/>
    <lineage>
        <taxon>Bacteria</taxon>
        <taxon>Bacillati</taxon>
        <taxon>Bacillota</taxon>
        <taxon>Bacilli</taxon>
        <taxon>Bacillales</taxon>
        <taxon>Paenibacillaceae</taxon>
        <taxon>Paenibacillus</taxon>
    </lineage>
</organism>
<dbReference type="SUPFAM" id="SSF52833">
    <property type="entry name" value="Thioredoxin-like"/>
    <property type="match status" value="1"/>
</dbReference>
<keyword evidence="3" id="KW-0575">Peroxidase</keyword>
<dbReference type="PROSITE" id="PS51352">
    <property type="entry name" value="THIOREDOXIN_2"/>
    <property type="match status" value="1"/>
</dbReference>
<evidence type="ECO:0000256" key="10">
    <source>
        <dbReference type="ARBA" id="ARBA00041373"/>
    </source>
</evidence>
<dbReference type="PANTHER" id="PTHR42801:SF7">
    <property type="entry name" value="SLL1159 PROTEIN"/>
    <property type="match status" value="1"/>
</dbReference>
<proteinExistence type="inferred from homology"/>
<comment type="catalytic activity">
    <reaction evidence="11">
        <text>a hydroperoxide + [thioredoxin]-dithiol = an alcohol + [thioredoxin]-disulfide + H2O</text>
        <dbReference type="Rhea" id="RHEA:62620"/>
        <dbReference type="Rhea" id="RHEA-COMP:10698"/>
        <dbReference type="Rhea" id="RHEA-COMP:10700"/>
        <dbReference type="ChEBI" id="CHEBI:15377"/>
        <dbReference type="ChEBI" id="CHEBI:29950"/>
        <dbReference type="ChEBI" id="CHEBI:30879"/>
        <dbReference type="ChEBI" id="CHEBI:35924"/>
        <dbReference type="ChEBI" id="CHEBI:50058"/>
        <dbReference type="EC" id="1.11.1.24"/>
    </reaction>
</comment>
<evidence type="ECO:0000256" key="5">
    <source>
        <dbReference type="ARBA" id="ARBA00023002"/>
    </source>
</evidence>
<evidence type="ECO:0000256" key="9">
    <source>
        <dbReference type="ARBA" id="ARBA00038489"/>
    </source>
</evidence>
<keyword evidence="14" id="KW-1185">Reference proteome</keyword>
<keyword evidence="7" id="KW-0676">Redox-active center</keyword>
<evidence type="ECO:0000313" key="13">
    <source>
        <dbReference type="EMBL" id="NOU72624.1"/>
    </source>
</evidence>
<gene>
    <name evidence="13" type="ORF">GC098_14500</name>
</gene>
<comment type="caution">
    <text evidence="13">The sequence shown here is derived from an EMBL/GenBank/DDBJ whole genome shotgun (WGS) entry which is preliminary data.</text>
</comment>
<reference evidence="13 14" key="1">
    <citation type="submission" date="2019-10" db="EMBL/GenBank/DDBJ databases">
        <title>Description of Paenibacillus terrestris sp. nov.</title>
        <authorList>
            <person name="Carlier A."/>
            <person name="Qi S."/>
        </authorList>
    </citation>
    <scope>NUCLEOTIDE SEQUENCE [LARGE SCALE GENOMIC DNA]</scope>
    <source>
        <strain evidence="13 14">LMG 31458</strain>
    </source>
</reference>
<sequence>MEEGLELEVQAINSNNSYASAVFGKFLEDFRNKGVGKGLNIWNVSPDFTLENATGKWITLSEELIKGPIIFIFHRGEWCPFCNLQLKAYERFMTDIKSAGAQLITISPQTPDNSLSLKEKQGLSYIVVSESDRQNKVAEMYNLKYTLPDFMQGILSMLPNINGDDSFELPVPATYVIDQNNRINA</sequence>
<evidence type="ECO:0000256" key="1">
    <source>
        <dbReference type="ARBA" id="ARBA00003330"/>
    </source>
</evidence>
<evidence type="ECO:0000259" key="12">
    <source>
        <dbReference type="PROSITE" id="PS51352"/>
    </source>
</evidence>
<evidence type="ECO:0000256" key="2">
    <source>
        <dbReference type="ARBA" id="ARBA00013017"/>
    </source>
</evidence>
<dbReference type="InterPro" id="IPR036249">
    <property type="entry name" value="Thioredoxin-like_sf"/>
</dbReference>
<dbReference type="InterPro" id="IPR050924">
    <property type="entry name" value="Peroxiredoxin_BCP/PrxQ"/>
</dbReference>
<evidence type="ECO:0000256" key="4">
    <source>
        <dbReference type="ARBA" id="ARBA00022862"/>
    </source>
</evidence>
<dbReference type="Pfam" id="PF00578">
    <property type="entry name" value="AhpC-TSA"/>
    <property type="match status" value="1"/>
</dbReference>
<evidence type="ECO:0000256" key="3">
    <source>
        <dbReference type="ARBA" id="ARBA00022559"/>
    </source>
</evidence>
<evidence type="ECO:0000256" key="6">
    <source>
        <dbReference type="ARBA" id="ARBA00023157"/>
    </source>
</evidence>
<dbReference type="CDD" id="cd02970">
    <property type="entry name" value="PRX_like2"/>
    <property type="match status" value="1"/>
</dbReference>
<evidence type="ECO:0000256" key="8">
    <source>
        <dbReference type="ARBA" id="ARBA00032824"/>
    </source>
</evidence>
<keyword evidence="6" id="KW-1015">Disulfide bond</keyword>
<evidence type="ECO:0000256" key="11">
    <source>
        <dbReference type="ARBA" id="ARBA00049091"/>
    </source>
</evidence>
<comment type="function">
    <text evidence="1">Thiol-specific peroxidase that catalyzes the reduction of hydrogen peroxide and organic hydroperoxides to water and alcohols, respectively. Plays a role in cell protection against oxidative stress by detoxifying peroxides and as sensor of hydrogen peroxide-mediated signaling events.</text>
</comment>
<accession>A0ABX1XWG5</accession>